<proteinExistence type="predicted"/>
<reference evidence="1 2" key="1">
    <citation type="submission" date="2024-04" db="EMBL/GenBank/DDBJ databases">
        <authorList>
            <person name="Waldvogel A.-M."/>
            <person name="Schoenle A."/>
        </authorList>
    </citation>
    <scope>NUCLEOTIDE SEQUENCE [LARGE SCALE GENOMIC DNA]</scope>
</reference>
<evidence type="ECO:0000313" key="1">
    <source>
        <dbReference type="EMBL" id="CAL1597287.1"/>
    </source>
</evidence>
<gene>
    <name evidence="1" type="ORF">KC01_LOCUS25803</name>
</gene>
<accession>A0AAV2L4M3</accession>
<protein>
    <submittedName>
        <fullName evidence="1">Uncharacterized protein</fullName>
    </submittedName>
</protein>
<dbReference type="Proteomes" id="UP001497482">
    <property type="component" value="Chromosome 21"/>
</dbReference>
<organism evidence="1 2">
    <name type="scientific">Knipowitschia caucasica</name>
    <name type="common">Caucasian dwarf goby</name>
    <name type="synonym">Pomatoschistus caucasicus</name>
    <dbReference type="NCBI Taxonomy" id="637954"/>
    <lineage>
        <taxon>Eukaryota</taxon>
        <taxon>Metazoa</taxon>
        <taxon>Chordata</taxon>
        <taxon>Craniata</taxon>
        <taxon>Vertebrata</taxon>
        <taxon>Euteleostomi</taxon>
        <taxon>Actinopterygii</taxon>
        <taxon>Neopterygii</taxon>
        <taxon>Teleostei</taxon>
        <taxon>Neoteleostei</taxon>
        <taxon>Acanthomorphata</taxon>
        <taxon>Gobiaria</taxon>
        <taxon>Gobiiformes</taxon>
        <taxon>Gobioidei</taxon>
        <taxon>Gobiidae</taxon>
        <taxon>Gobiinae</taxon>
        <taxon>Knipowitschia</taxon>
    </lineage>
</organism>
<dbReference type="AlphaFoldDB" id="A0AAV2L4M3"/>
<name>A0AAV2L4M3_KNICA</name>
<keyword evidence="2" id="KW-1185">Reference proteome</keyword>
<dbReference type="EMBL" id="OZ035843">
    <property type="protein sequence ID" value="CAL1597287.1"/>
    <property type="molecule type" value="Genomic_DNA"/>
</dbReference>
<sequence length="103" mass="11319">MRAGAPGTAICQCERPEPETRTRTRAGVGVGAGVRAVRRAEADTAVQRWRHRCTATGRTHASCDCGDTEIVCIDPEVCVCIMDLLYGVCAQKRRNGWWRAETL</sequence>
<evidence type="ECO:0000313" key="2">
    <source>
        <dbReference type="Proteomes" id="UP001497482"/>
    </source>
</evidence>